<dbReference type="Proteomes" id="UP000054567">
    <property type="component" value="Unassembled WGS sequence"/>
</dbReference>
<name>A0A0J6IB37_COCPO</name>
<reference evidence="2" key="2">
    <citation type="journal article" date="2009" name="Genome Res.">
        <title>Comparative genomic analyses of the human fungal pathogens Coccidioides and their relatives.</title>
        <authorList>
            <person name="Sharpton T.J."/>
            <person name="Stajich J.E."/>
            <person name="Rounsley S.D."/>
            <person name="Gardner M.J."/>
            <person name="Wortman J.R."/>
            <person name="Jordar V.S."/>
            <person name="Maiti R."/>
            <person name="Kodira C.D."/>
            <person name="Neafsey D.E."/>
            <person name="Zeng Q."/>
            <person name="Hung C.-Y."/>
            <person name="McMahan C."/>
            <person name="Muszewska A."/>
            <person name="Grynberg M."/>
            <person name="Mandel M.A."/>
            <person name="Kellner E.M."/>
            <person name="Barker B.M."/>
            <person name="Galgiani J.N."/>
            <person name="Orbach M.J."/>
            <person name="Kirkland T.N."/>
            <person name="Cole G.T."/>
            <person name="Henn M.R."/>
            <person name="Birren B.W."/>
            <person name="Taylor J.W."/>
        </authorList>
    </citation>
    <scope>NUCLEOTIDE SEQUENCE [LARGE SCALE GENOMIC DNA]</scope>
    <source>
        <strain evidence="2">RMSCC 3488</strain>
    </source>
</reference>
<evidence type="ECO:0000313" key="2">
    <source>
        <dbReference type="Proteomes" id="UP000054567"/>
    </source>
</evidence>
<dbReference type="AlphaFoldDB" id="A0A0J6IB37"/>
<gene>
    <name evidence="1" type="ORF">CPAG_05181</name>
</gene>
<organism evidence="1 2">
    <name type="scientific">Coccidioides posadasii RMSCC 3488</name>
    <dbReference type="NCBI Taxonomy" id="454284"/>
    <lineage>
        <taxon>Eukaryota</taxon>
        <taxon>Fungi</taxon>
        <taxon>Dikarya</taxon>
        <taxon>Ascomycota</taxon>
        <taxon>Pezizomycotina</taxon>
        <taxon>Eurotiomycetes</taxon>
        <taxon>Eurotiomycetidae</taxon>
        <taxon>Onygenales</taxon>
        <taxon>Onygenaceae</taxon>
        <taxon>Coccidioides</taxon>
    </lineage>
</organism>
<accession>A0A0J6IB37</accession>
<reference evidence="1 2" key="1">
    <citation type="submission" date="2007-06" db="EMBL/GenBank/DDBJ databases">
        <title>The Genome Sequence of Coccidioides posadasii RMSCC_3488.</title>
        <authorList>
            <consortium name="Coccidioides Genome Resources Consortium"/>
            <consortium name="The Broad Institute Genome Sequencing Platform"/>
            <person name="Henn M.R."/>
            <person name="Sykes S."/>
            <person name="Young S."/>
            <person name="Jaffe D."/>
            <person name="Berlin A."/>
            <person name="Alvarez P."/>
            <person name="Butler J."/>
            <person name="Gnerre S."/>
            <person name="Grabherr M."/>
            <person name="Mauceli E."/>
            <person name="Brockman W."/>
            <person name="Kodira C."/>
            <person name="Alvarado L."/>
            <person name="Zeng Q."/>
            <person name="Crawford M."/>
            <person name="Antoine C."/>
            <person name="Devon K."/>
            <person name="Galgiani J."/>
            <person name="Orsborn K."/>
            <person name="Lewis M.L."/>
            <person name="Nusbaum C."/>
            <person name="Galagan J."/>
            <person name="Birren B."/>
        </authorList>
    </citation>
    <scope>NUCLEOTIDE SEQUENCE [LARGE SCALE GENOMIC DNA]</scope>
    <source>
        <strain evidence="1 2">RMSCC 3488</strain>
    </source>
</reference>
<dbReference type="VEuPathDB" id="FungiDB:CPAG_05181"/>
<reference evidence="2" key="3">
    <citation type="journal article" date="2010" name="Genome Res.">
        <title>Population genomic sequencing of Coccidioides fungi reveals recent hybridization and transposon control.</title>
        <authorList>
            <person name="Neafsey D.E."/>
            <person name="Barker B.M."/>
            <person name="Sharpton T.J."/>
            <person name="Stajich J.E."/>
            <person name="Park D.J."/>
            <person name="Whiston E."/>
            <person name="Hung C.-Y."/>
            <person name="McMahan C."/>
            <person name="White J."/>
            <person name="Sykes S."/>
            <person name="Heiman D."/>
            <person name="Young S."/>
            <person name="Zeng Q."/>
            <person name="Abouelleil A."/>
            <person name="Aftuck L."/>
            <person name="Bessette D."/>
            <person name="Brown A."/>
            <person name="FitzGerald M."/>
            <person name="Lui A."/>
            <person name="Macdonald J.P."/>
            <person name="Priest M."/>
            <person name="Orbach M.J."/>
            <person name="Galgiani J.N."/>
            <person name="Kirkland T.N."/>
            <person name="Cole G.T."/>
            <person name="Birren B.W."/>
            <person name="Henn M.R."/>
            <person name="Taylor J.W."/>
            <person name="Rounsley S.D."/>
        </authorList>
    </citation>
    <scope>NUCLEOTIDE SEQUENCE [LARGE SCALE GENOMIC DNA]</scope>
    <source>
        <strain evidence="2">RMSCC 3488</strain>
    </source>
</reference>
<evidence type="ECO:0000313" key="1">
    <source>
        <dbReference type="EMBL" id="KMM68857.1"/>
    </source>
</evidence>
<protein>
    <submittedName>
        <fullName evidence="1">Uncharacterized protein</fullName>
    </submittedName>
</protein>
<sequence length="100" mass="11332">MTLDILAQVVFKSFVIFSVIEHARSGNLLNSLYTYMPIYTTSFHSPATPDGNFARISLPYSSYDISQIQSAEKRAEVIFDIVIASEINTERHGWTLEKVE</sequence>
<proteinExistence type="predicted"/>
<dbReference type="EMBL" id="DS268111">
    <property type="protein sequence ID" value="KMM68857.1"/>
    <property type="molecule type" value="Genomic_DNA"/>
</dbReference>